<dbReference type="InterPro" id="IPR020631">
    <property type="entry name" value="THF_DH/CycHdrlase_NAD-bd_dom"/>
</dbReference>
<dbReference type="GO" id="GO:0035999">
    <property type="term" value="P:tetrahydrofolate interconversion"/>
    <property type="evidence" value="ECO:0007669"/>
    <property type="project" value="TreeGrafter"/>
</dbReference>
<reference evidence="3" key="1">
    <citation type="submission" date="2020-05" db="EMBL/GenBank/DDBJ databases">
        <authorList>
            <person name="Chiriac C."/>
            <person name="Salcher M."/>
            <person name="Ghai R."/>
            <person name="Kavagutti S V."/>
        </authorList>
    </citation>
    <scope>NUCLEOTIDE SEQUENCE</scope>
</reference>
<dbReference type="InterPro" id="IPR000672">
    <property type="entry name" value="THF_DH/CycHdrlase"/>
</dbReference>
<evidence type="ECO:0000256" key="1">
    <source>
        <dbReference type="ARBA" id="ARBA00012776"/>
    </source>
</evidence>
<dbReference type="SUPFAM" id="SSF51735">
    <property type="entry name" value="NAD(P)-binding Rossmann-fold domains"/>
    <property type="match status" value="1"/>
</dbReference>
<dbReference type="InterPro" id="IPR036291">
    <property type="entry name" value="NAD(P)-bd_dom_sf"/>
</dbReference>
<dbReference type="PANTHER" id="PTHR48099">
    <property type="entry name" value="C-1-TETRAHYDROFOLATE SYNTHASE, CYTOPLASMIC-RELATED"/>
    <property type="match status" value="1"/>
</dbReference>
<dbReference type="GO" id="GO:0004477">
    <property type="term" value="F:methenyltetrahydrofolate cyclohydrolase activity"/>
    <property type="evidence" value="ECO:0007669"/>
    <property type="project" value="UniProtKB-EC"/>
</dbReference>
<name>A0A6J6GNG0_9ZZZZ</name>
<evidence type="ECO:0000313" key="3">
    <source>
        <dbReference type="EMBL" id="CAB4598348.1"/>
    </source>
</evidence>
<dbReference type="Gene3D" id="3.40.50.10860">
    <property type="entry name" value="Leucine Dehydrogenase, chain A, domain 1"/>
    <property type="match status" value="1"/>
</dbReference>
<sequence length="70" mass="7039">MVTAAHVKPGATGIDVGVSRINGKIVGDVDFEAVQAIAGAITPMPGGTGPMTIACLLENTLEAARMLGDF</sequence>
<gene>
    <name evidence="3" type="ORF">UFOPK1826_00482</name>
</gene>
<dbReference type="AlphaFoldDB" id="A0A6J6GNG0"/>
<dbReference type="Pfam" id="PF02882">
    <property type="entry name" value="THF_DHG_CYH_C"/>
    <property type="match status" value="1"/>
</dbReference>
<dbReference type="PRINTS" id="PR00085">
    <property type="entry name" value="THFDHDRGNASE"/>
</dbReference>
<protein>
    <recommendedName>
        <fullName evidence="1">methenyltetrahydrofolate cyclohydrolase</fullName>
        <ecNumber evidence="1">3.5.4.9</ecNumber>
    </recommendedName>
</protein>
<accession>A0A6J6GNG0</accession>
<dbReference type="Gene3D" id="3.40.50.720">
    <property type="entry name" value="NAD(P)-binding Rossmann-like Domain"/>
    <property type="match status" value="1"/>
</dbReference>
<dbReference type="PANTHER" id="PTHR48099:SF5">
    <property type="entry name" value="C-1-TETRAHYDROFOLATE SYNTHASE, CYTOPLASMIC"/>
    <property type="match status" value="1"/>
</dbReference>
<dbReference type="EC" id="3.5.4.9" evidence="1"/>
<proteinExistence type="predicted"/>
<dbReference type="EMBL" id="CAEZUN010000043">
    <property type="protein sequence ID" value="CAB4598348.1"/>
    <property type="molecule type" value="Genomic_DNA"/>
</dbReference>
<dbReference type="GO" id="GO:0004488">
    <property type="term" value="F:methylenetetrahydrofolate dehydrogenase (NADP+) activity"/>
    <property type="evidence" value="ECO:0007669"/>
    <property type="project" value="InterPro"/>
</dbReference>
<evidence type="ECO:0000259" key="2">
    <source>
        <dbReference type="Pfam" id="PF02882"/>
    </source>
</evidence>
<dbReference type="GO" id="GO:0005829">
    <property type="term" value="C:cytosol"/>
    <property type="evidence" value="ECO:0007669"/>
    <property type="project" value="TreeGrafter"/>
</dbReference>
<feature type="domain" description="Tetrahydrofolate dehydrogenase/cyclohydrolase NAD(P)-binding" evidence="2">
    <location>
        <begin position="1"/>
        <end position="65"/>
    </location>
</feature>
<organism evidence="3">
    <name type="scientific">freshwater metagenome</name>
    <dbReference type="NCBI Taxonomy" id="449393"/>
    <lineage>
        <taxon>unclassified sequences</taxon>
        <taxon>metagenomes</taxon>
        <taxon>ecological metagenomes</taxon>
    </lineage>
</organism>